<evidence type="ECO:0000259" key="2">
    <source>
        <dbReference type="PROSITE" id="PS50983"/>
    </source>
</evidence>
<proteinExistence type="inferred from homology"/>
<feature type="domain" description="Fe/B12 periplasmic-binding" evidence="2">
    <location>
        <begin position="28"/>
        <end position="305"/>
    </location>
</feature>
<keyword evidence="4" id="KW-1185">Reference proteome</keyword>
<evidence type="ECO:0000256" key="1">
    <source>
        <dbReference type="ARBA" id="ARBA00008814"/>
    </source>
</evidence>
<gene>
    <name evidence="3" type="ORF">FC07_GL002244</name>
</gene>
<dbReference type="STRING" id="1423726.FC07_GL002244"/>
<reference evidence="3 4" key="1">
    <citation type="journal article" date="2015" name="Genome Announc.">
        <title>Expanding the biotechnology potential of lactobacilli through comparative genomics of 213 strains and associated genera.</title>
        <authorList>
            <person name="Sun Z."/>
            <person name="Harris H.M."/>
            <person name="McCann A."/>
            <person name="Guo C."/>
            <person name="Argimon S."/>
            <person name="Zhang W."/>
            <person name="Yang X."/>
            <person name="Jeffery I.B."/>
            <person name="Cooney J.C."/>
            <person name="Kagawa T.F."/>
            <person name="Liu W."/>
            <person name="Song Y."/>
            <person name="Salvetti E."/>
            <person name="Wrobel A."/>
            <person name="Rasinkangas P."/>
            <person name="Parkhill J."/>
            <person name="Rea M.C."/>
            <person name="O'Sullivan O."/>
            <person name="Ritari J."/>
            <person name="Douillard F.P."/>
            <person name="Paul Ross R."/>
            <person name="Yang R."/>
            <person name="Briner A.E."/>
            <person name="Felis G.E."/>
            <person name="de Vos W.M."/>
            <person name="Barrangou R."/>
            <person name="Klaenhammer T.R."/>
            <person name="Caufield P.W."/>
            <person name="Cui Y."/>
            <person name="Zhang H."/>
            <person name="O'Toole P.W."/>
        </authorList>
    </citation>
    <scope>NUCLEOTIDE SEQUENCE [LARGE SCALE GENOMIC DNA]</scope>
    <source>
        <strain evidence="3 4">DSM 20003</strain>
    </source>
</reference>
<accession>A0A0R1H899</accession>
<dbReference type="InterPro" id="IPR050902">
    <property type="entry name" value="ABC_Transporter_SBP"/>
</dbReference>
<dbReference type="SUPFAM" id="SSF53807">
    <property type="entry name" value="Helical backbone' metal receptor"/>
    <property type="match status" value="1"/>
</dbReference>
<dbReference type="Gene3D" id="3.40.50.1980">
    <property type="entry name" value="Nitrogenase molybdenum iron protein domain"/>
    <property type="match status" value="2"/>
</dbReference>
<dbReference type="PROSITE" id="PS50983">
    <property type="entry name" value="FE_B12_PBP"/>
    <property type="match status" value="1"/>
</dbReference>
<dbReference type="InterPro" id="IPR002491">
    <property type="entry name" value="ABC_transptr_periplasmic_BD"/>
</dbReference>
<protein>
    <recommendedName>
        <fullName evidence="2">Fe/B12 periplasmic-binding domain-containing protein</fullName>
    </recommendedName>
</protein>
<dbReference type="PATRIC" id="fig|1423726.3.peg.2330"/>
<dbReference type="Proteomes" id="UP000051461">
    <property type="component" value="Unassembled WGS sequence"/>
</dbReference>
<dbReference type="AlphaFoldDB" id="A0A0R1H899"/>
<sequence length="345" mass="38628">MKGVAQQATITVIDHTGTRVQVPRKPQRIVVASALQLPAILTIFFDLAPHLIAVPQASWVAAQQGFLGQQYPELLNARTDFSEGYRLDVAAIQNLKPDLVFYDADTLEHQQQLQAAGLTAVGLSSSLWQYDAVQTLDEAINWLAQLFQPNAKVDIVRQATAKSLQHVQARVQGLTAAQRQRVFFLFRYDAHELFTSGAQFFGQYWAQAVGARNVAETHQENGWVATDLAEIATWQPQKMLLTNFTKAQPEALYQNQIGTDDWTSLAAVQHRQVYKMPLCSYRSFAPGVDNPLTLLWLAQTIYPDLFAELDLLAVTADYYQRLYHVTLTTAQLQTMYHPTSAASAF</sequence>
<dbReference type="GO" id="GO:0071281">
    <property type="term" value="P:cellular response to iron ion"/>
    <property type="evidence" value="ECO:0007669"/>
    <property type="project" value="TreeGrafter"/>
</dbReference>
<evidence type="ECO:0000313" key="3">
    <source>
        <dbReference type="EMBL" id="KRK39842.1"/>
    </source>
</evidence>
<dbReference type="PANTHER" id="PTHR30535:SF34">
    <property type="entry name" value="MOLYBDATE-BINDING PROTEIN MOLA"/>
    <property type="match status" value="1"/>
</dbReference>
<dbReference type="EMBL" id="AZDA01000034">
    <property type="protein sequence ID" value="KRK39842.1"/>
    <property type="molecule type" value="Genomic_DNA"/>
</dbReference>
<name>A0A0R1H899_9LACO</name>
<evidence type="ECO:0000313" key="4">
    <source>
        <dbReference type="Proteomes" id="UP000051461"/>
    </source>
</evidence>
<dbReference type="OrthoDB" id="9816357at2"/>
<organism evidence="3 4">
    <name type="scientific">Loigolactobacillus bifermentans DSM 20003</name>
    <dbReference type="NCBI Taxonomy" id="1423726"/>
    <lineage>
        <taxon>Bacteria</taxon>
        <taxon>Bacillati</taxon>
        <taxon>Bacillota</taxon>
        <taxon>Bacilli</taxon>
        <taxon>Lactobacillales</taxon>
        <taxon>Lactobacillaceae</taxon>
        <taxon>Loigolactobacillus</taxon>
    </lineage>
</organism>
<dbReference type="PANTHER" id="PTHR30535">
    <property type="entry name" value="VITAMIN B12-BINDING PROTEIN"/>
    <property type="match status" value="1"/>
</dbReference>
<comment type="caution">
    <text evidence="3">The sequence shown here is derived from an EMBL/GenBank/DDBJ whole genome shotgun (WGS) entry which is preliminary data.</text>
</comment>
<dbReference type="Pfam" id="PF01497">
    <property type="entry name" value="Peripla_BP_2"/>
    <property type="match status" value="1"/>
</dbReference>
<comment type="similarity">
    <text evidence="1">Belongs to the bacterial solute-binding protein 8 family.</text>
</comment>